<protein>
    <submittedName>
        <fullName evidence="1">Uncharacterized protein</fullName>
    </submittedName>
</protein>
<keyword evidence="2" id="KW-1185">Reference proteome</keyword>
<reference evidence="2" key="1">
    <citation type="submission" date="2017-09" db="EMBL/GenBank/DDBJ databases">
        <authorList>
            <person name="Regsiter A."/>
            <person name="William W."/>
        </authorList>
    </citation>
    <scope>NUCLEOTIDE SEQUENCE [LARGE SCALE GENOMIC DNA]</scope>
    <source>
        <strain evidence="2">500-1</strain>
    </source>
</reference>
<dbReference type="AlphaFoldDB" id="A0A2C8FD08"/>
<accession>A0A2C8FD08</accession>
<dbReference type="Proteomes" id="UP000219215">
    <property type="component" value="Chromosome DPRO"/>
</dbReference>
<evidence type="ECO:0000313" key="2">
    <source>
        <dbReference type="Proteomes" id="UP000219215"/>
    </source>
</evidence>
<dbReference type="EMBL" id="LT907975">
    <property type="protein sequence ID" value="SOB60052.1"/>
    <property type="molecule type" value="Genomic_DNA"/>
</dbReference>
<dbReference type="RefSeq" id="WP_097012832.1">
    <property type="nucleotide sequence ID" value="NZ_LT907975.1"/>
</dbReference>
<name>A0A2C8FD08_9BACT</name>
<gene>
    <name evidence="1" type="ORF">DPRO_3140</name>
</gene>
<dbReference type="KEGG" id="pprf:DPRO_3140"/>
<sequence length="95" mass="10576">MNKPSHKLTERNDLVALIPDNEILNIDVNCPHCGWRTIIHCARTKDNQVAVVGEGLCGHAREWLVTAGGQHSLHLEFIEDCGYANIHTLPPVDQD</sequence>
<organism evidence="1 2">
    <name type="scientific">Pseudodesulfovibrio profundus</name>
    <dbReference type="NCBI Taxonomy" id="57320"/>
    <lineage>
        <taxon>Bacteria</taxon>
        <taxon>Pseudomonadati</taxon>
        <taxon>Thermodesulfobacteriota</taxon>
        <taxon>Desulfovibrionia</taxon>
        <taxon>Desulfovibrionales</taxon>
        <taxon>Desulfovibrionaceae</taxon>
    </lineage>
</organism>
<proteinExistence type="predicted"/>
<evidence type="ECO:0000313" key="1">
    <source>
        <dbReference type="EMBL" id="SOB60052.1"/>
    </source>
</evidence>